<dbReference type="EMBL" id="JAHUTJ010035764">
    <property type="protein sequence ID" value="MED6278599.1"/>
    <property type="molecule type" value="Genomic_DNA"/>
</dbReference>
<gene>
    <name evidence="1" type="ORF">CHARACLAT_025587</name>
</gene>
<keyword evidence="2" id="KW-1185">Reference proteome</keyword>
<evidence type="ECO:0000313" key="2">
    <source>
        <dbReference type="Proteomes" id="UP001352852"/>
    </source>
</evidence>
<reference evidence="1 2" key="1">
    <citation type="submission" date="2021-06" db="EMBL/GenBank/DDBJ databases">
        <authorList>
            <person name="Palmer J.M."/>
        </authorList>
    </citation>
    <scope>NUCLEOTIDE SEQUENCE [LARGE SCALE GENOMIC DNA]</scope>
    <source>
        <strain evidence="1 2">CL_MEX2019</strain>
        <tissue evidence="1">Muscle</tissue>
    </source>
</reference>
<sequence length="97" mass="10289">MMIASSFVKTALVLHGQEEAEEAVNERRNAAAISAMKTDGASHLCSSTSSLFCENLTLLHPDDKVTTAAAGQLTSLHLFAALFGGLWDSQNHGNTDI</sequence>
<accession>A0ABU7DUA8</accession>
<comment type="caution">
    <text evidence="1">The sequence shown here is derived from an EMBL/GenBank/DDBJ whole genome shotgun (WGS) entry which is preliminary data.</text>
</comment>
<organism evidence="1 2">
    <name type="scientific">Characodon lateralis</name>
    <dbReference type="NCBI Taxonomy" id="208331"/>
    <lineage>
        <taxon>Eukaryota</taxon>
        <taxon>Metazoa</taxon>
        <taxon>Chordata</taxon>
        <taxon>Craniata</taxon>
        <taxon>Vertebrata</taxon>
        <taxon>Euteleostomi</taxon>
        <taxon>Actinopterygii</taxon>
        <taxon>Neopterygii</taxon>
        <taxon>Teleostei</taxon>
        <taxon>Neoteleostei</taxon>
        <taxon>Acanthomorphata</taxon>
        <taxon>Ovalentaria</taxon>
        <taxon>Atherinomorphae</taxon>
        <taxon>Cyprinodontiformes</taxon>
        <taxon>Goodeidae</taxon>
        <taxon>Characodon</taxon>
    </lineage>
</organism>
<protein>
    <submittedName>
        <fullName evidence="1">Uncharacterized protein</fullName>
    </submittedName>
</protein>
<dbReference type="Proteomes" id="UP001352852">
    <property type="component" value="Unassembled WGS sequence"/>
</dbReference>
<evidence type="ECO:0000313" key="1">
    <source>
        <dbReference type="EMBL" id="MED6278599.1"/>
    </source>
</evidence>
<name>A0ABU7DUA8_9TELE</name>
<proteinExistence type="predicted"/>